<dbReference type="RefSeq" id="WP_238248705.1">
    <property type="nucleotide sequence ID" value="NZ_BPQX01000021.1"/>
</dbReference>
<name>A0ABU0HSC6_9HYPH</name>
<feature type="region of interest" description="Disordered" evidence="1">
    <location>
        <begin position="218"/>
        <end position="268"/>
    </location>
</feature>
<sequence>MLDNETEAAPEADREATPASQTPEGSPQESQDGADRPEGEEATSGEAEAAAEPEAKPERAKTPEWLQRRFDEMTRQRHEEARRAEAAERRAAELEARLRRVAGGEEEQQAEQQPQRRPEGDDAALNARAAAIVARRAFDQACNTVVEQGAKEYADFNDALSTFRAFGGLDPALAQAAIDAGNAHKTLYHLGTNPEEYERILQMPERQQAIALARLSDKLSAPPPPKALSKAPPPIAPVGSNGGRNEITDPDKLSDDEWFARRRRGEIK</sequence>
<keyword evidence="2" id="KW-0012">Acyltransferase</keyword>
<gene>
    <name evidence="2" type="ORF">QO016_004742</name>
</gene>
<dbReference type="EMBL" id="JAUSVV010000023">
    <property type="protein sequence ID" value="MDQ0445215.1"/>
    <property type="molecule type" value="Genomic_DNA"/>
</dbReference>
<accession>A0ABU0HSC6</accession>
<evidence type="ECO:0000313" key="3">
    <source>
        <dbReference type="Proteomes" id="UP001236369"/>
    </source>
</evidence>
<dbReference type="Proteomes" id="UP001236369">
    <property type="component" value="Unassembled WGS sequence"/>
</dbReference>
<evidence type="ECO:0000313" key="2">
    <source>
        <dbReference type="EMBL" id="MDQ0445215.1"/>
    </source>
</evidence>
<dbReference type="InterPro" id="IPR015385">
    <property type="entry name" value="Phage_P22_Gp8_scaffold"/>
</dbReference>
<proteinExistence type="predicted"/>
<reference evidence="2 3" key="1">
    <citation type="submission" date="2023-07" db="EMBL/GenBank/DDBJ databases">
        <title>Genomic Encyclopedia of Type Strains, Phase IV (KMG-IV): sequencing the most valuable type-strain genomes for metagenomic binning, comparative biology and taxonomic classification.</title>
        <authorList>
            <person name="Goeker M."/>
        </authorList>
    </citation>
    <scope>NUCLEOTIDE SEQUENCE [LARGE SCALE GENOMIC DNA]</scope>
    <source>
        <strain evidence="2 3">DSM 19562</strain>
    </source>
</reference>
<keyword evidence="3" id="KW-1185">Reference proteome</keyword>
<keyword evidence="2" id="KW-0670">Pyruvate</keyword>
<dbReference type="Pfam" id="PF09306">
    <property type="entry name" value="Phage-scaffold"/>
    <property type="match status" value="1"/>
</dbReference>
<feature type="compositionally biased region" description="Polar residues" evidence="1">
    <location>
        <begin position="18"/>
        <end position="31"/>
    </location>
</feature>
<feature type="compositionally biased region" description="Basic and acidic residues" evidence="1">
    <location>
        <begin position="53"/>
        <end position="98"/>
    </location>
</feature>
<dbReference type="GO" id="GO:0016746">
    <property type="term" value="F:acyltransferase activity"/>
    <property type="evidence" value="ECO:0007669"/>
    <property type="project" value="UniProtKB-KW"/>
</dbReference>
<feature type="compositionally biased region" description="Basic and acidic residues" evidence="1">
    <location>
        <begin position="246"/>
        <end position="268"/>
    </location>
</feature>
<comment type="caution">
    <text evidence="2">The sequence shown here is derived from an EMBL/GenBank/DDBJ whole genome shotgun (WGS) entry which is preliminary data.</text>
</comment>
<feature type="region of interest" description="Disordered" evidence="1">
    <location>
        <begin position="1"/>
        <end position="123"/>
    </location>
</feature>
<evidence type="ECO:0000256" key="1">
    <source>
        <dbReference type="SAM" id="MobiDB-lite"/>
    </source>
</evidence>
<feature type="compositionally biased region" description="Pro residues" evidence="1">
    <location>
        <begin position="221"/>
        <end position="236"/>
    </location>
</feature>
<protein>
    <submittedName>
        <fullName evidence="2">Pyruvate/2-oxoglutarate dehydrogenase complex dihydrolipoamide acyltransferase (E2) component</fullName>
    </submittedName>
</protein>
<keyword evidence="2" id="KW-0808">Transferase</keyword>
<organism evidence="2 3">
    <name type="scientific">Methylobacterium persicinum</name>
    <dbReference type="NCBI Taxonomy" id="374426"/>
    <lineage>
        <taxon>Bacteria</taxon>
        <taxon>Pseudomonadati</taxon>
        <taxon>Pseudomonadota</taxon>
        <taxon>Alphaproteobacteria</taxon>
        <taxon>Hyphomicrobiales</taxon>
        <taxon>Methylobacteriaceae</taxon>
        <taxon>Methylobacterium</taxon>
    </lineage>
</organism>
<feature type="compositionally biased region" description="Acidic residues" evidence="1">
    <location>
        <begin position="1"/>
        <end position="10"/>
    </location>
</feature>